<dbReference type="PANTHER" id="PTHR46704">
    <property type="entry name" value="CXC DOMAIN-CONTAINING PROTEIN-RELATED"/>
    <property type="match status" value="1"/>
</dbReference>
<sequence>MSCIYSTLLFVSNQAHRYNRTPVLTFDQPLYWKALTIIQNEHPNSQLKSVVLRLGAFHTEMSFLGSIGHIMRSSGLQEILELIYAPNAVTHMLSGKAVARAIRGHMLVDTAIHSLLVSKIFNFDFPADENEEGNINDSVDDILSKAADVYTELLEGTLSISSACDSAVLQSINETIHRPLQEMKKNRTSRLWLQYTEMIQILRQFIKAERTGDWELHLKVLKICCLTWLPLVTTCILNLRMCI</sequence>
<organism evidence="1 2">
    <name type="scientific">Mytilus edulis</name>
    <name type="common">Blue mussel</name>
    <dbReference type="NCBI Taxonomy" id="6550"/>
    <lineage>
        <taxon>Eukaryota</taxon>
        <taxon>Metazoa</taxon>
        <taxon>Spiralia</taxon>
        <taxon>Lophotrochozoa</taxon>
        <taxon>Mollusca</taxon>
        <taxon>Bivalvia</taxon>
        <taxon>Autobranchia</taxon>
        <taxon>Pteriomorphia</taxon>
        <taxon>Mytilida</taxon>
        <taxon>Mytiloidea</taxon>
        <taxon>Mytilidae</taxon>
        <taxon>Mytilinae</taxon>
        <taxon>Mytilus</taxon>
    </lineage>
</organism>
<protein>
    <submittedName>
        <fullName evidence="1">Uncharacterized protein</fullName>
    </submittedName>
</protein>
<dbReference type="EMBL" id="CAJPWZ010002390">
    <property type="protein sequence ID" value="CAG2237538.1"/>
    <property type="molecule type" value="Genomic_DNA"/>
</dbReference>
<dbReference type="AlphaFoldDB" id="A0A8S3U238"/>
<comment type="caution">
    <text evidence="1">The sequence shown here is derived from an EMBL/GenBank/DDBJ whole genome shotgun (WGS) entry which is preliminary data.</text>
</comment>
<proteinExistence type="predicted"/>
<keyword evidence="2" id="KW-1185">Reference proteome</keyword>
<dbReference type="PANTHER" id="PTHR46704:SF1">
    <property type="entry name" value="TELOMERE LENGTH REGULATION PROTEIN TEL2 HOMOLOG"/>
    <property type="match status" value="1"/>
</dbReference>
<dbReference type="OrthoDB" id="6753017at2759"/>
<gene>
    <name evidence="1" type="ORF">MEDL_49905</name>
</gene>
<name>A0A8S3U238_MYTED</name>
<dbReference type="Proteomes" id="UP000683360">
    <property type="component" value="Unassembled WGS sequence"/>
</dbReference>
<evidence type="ECO:0000313" key="2">
    <source>
        <dbReference type="Proteomes" id="UP000683360"/>
    </source>
</evidence>
<accession>A0A8S3U238</accession>
<reference evidence="1" key="1">
    <citation type="submission" date="2021-03" db="EMBL/GenBank/DDBJ databases">
        <authorList>
            <person name="Bekaert M."/>
        </authorList>
    </citation>
    <scope>NUCLEOTIDE SEQUENCE</scope>
</reference>
<evidence type="ECO:0000313" key="1">
    <source>
        <dbReference type="EMBL" id="CAG2237538.1"/>
    </source>
</evidence>